<evidence type="ECO:0000313" key="2">
    <source>
        <dbReference type="Proteomes" id="UP000829354"/>
    </source>
</evidence>
<dbReference type="Proteomes" id="UP000829354">
    <property type="component" value="Chromosome X"/>
</dbReference>
<protein>
    <submittedName>
        <fullName evidence="1">Uncharacterized protein</fullName>
    </submittedName>
</protein>
<organism evidence="1 2">
    <name type="scientific">Caenorhabditis briggsae</name>
    <dbReference type="NCBI Taxonomy" id="6238"/>
    <lineage>
        <taxon>Eukaryota</taxon>
        <taxon>Metazoa</taxon>
        <taxon>Ecdysozoa</taxon>
        <taxon>Nematoda</taxon>
        <taxon>Chromadorea</taxon>
        <taxon>Rhabditida</taxon>
        <taxon>Rhabditina</taxon>
        <taxon>Rhabditomorpha</taxon>
        <taxon>Rhabditoidea</taxon>
        <taxon>Rhabditidae</taxon>
        <taxon>Peloderinae</taxon>
        <taxon>Caenorhabditis</taxon>
    </lineage>
</organism>
<dbReference type="EMBL" id="CP092625">
    <property type="protein sequence ID" value="UMM44296.1"/>
    <property type="molecule type" value="Genomic_DNA"/>
</dbReference>
<keyword evidence="2" id="KW-1185">Reference proteome</keyword>
<dbReference type="AlphaFoldDB" id="A0AAE9FLV1"/>
<accession>A0AAE9FLV1</accession>
<gene>
    <name evidence="1" type="ORF">L5515_019463</name>
</gene>
<proteinExistence type="predicted"/>
<name>A0AAE9FLV1_CAEBR</name>
<reference evidence="1 2" key="1">
    <citation type="submission" date="2022-04" db="EMBL/GenBank/DDBJ databases">
        <title>Chromosome-level reference genomes for two strains of Caenorhabditis briggsae: an improved platform for comparative genomics.</title>
        <authorList>
            <person name="Stevens L."/>
            <person name="Andersen E."/>
        </authorList>
    </citation>
    <scope>NUCLEOTIDE SEQUENCE [LARGE SCALE GENOMIC DNA]</scope>
    <source>
        <strain evidence="1">VX34</strain>
        <tissue evidence="1">Whole-organism</tissue>
    </source>
</reference>
<evidence type="ECO:0000313" key="1">
    <source>
        <dbReference type="EMBL" id="UMM44296.1"/>
    </source>
</evidence>
<sequence length="90" mass="10409">MSPPVSTSLILKIRQHPPSRLSPLQLSHTFRLVLLPRQEKKSHNKSLTFPENPSRLKSQRNLSIICMIPCFFLRIIPSLSCHKVALLFFF</sequence>